<proteinExistence type="predicted"/>
<dbReference type="EMBL" id="HG001742">
    <property type="protein sequence ID" value="CDF35708.1"/>
    <property type="molecule type" value="Genomic_DNA"/>
</dbReference>
<dbReference type="Gramene" id="CDF35708">
    <property type="protein sequence ID" value="CDF35708"/>
    <property type="gene ID" value="CHC_T00004173001"/>
</dbReference>
<dbReference type="KEGG" id="ccp:CHC_T00004173001"/>
<accession>R7QD50</accession>
<gene>
    <name evidence="2" type="ORF">CHC_T00004173001</name>
</gene>
<dbReference type="AlphaFoldDB" id="R7QD50"/>
<dbReference type="GeneID" id="17323244"/>
<name>R7QD50_CHOCR</name>
<sequence length="430" mass="47844">MLPSPSVPRPALGNSASRYAFAVFASAASVALANILYNIASSWETSRSHLTLRLACIVLARLCIIFAVKLSLALVAVTVQVPGDDNGADVGGAYLTWATAVLSSLYHESLLMTCIATGYVVKTKTWYPNLRIYLSPWYRREHSGAAETFELHQMEESHDSTPAELVQMRYRSLSLCQRIKGGRIDRHLLILSAILYIAMELVTLIISLLKLLQDLSTVSPMESVFVDVNDSIEARNCPIRVSDVASDAVTCIDKRGQIDEEEESTPNCSNSAICHCGNIDIVGDILVVPAFVEKQDGTAVSIRGSQPLLVCDDSAADIQFVELRRHRRLLYPNSFIRSFFDLPPRKRLRTSSRALITLLTLLQYLLLFKNPVHCQNTLPVEVTFTLQRCGKTCNSSLPFFARNIRLRSEERMACDVCTTPHIDCIYCRLP</sequence>
<evidence type="ECO:0000313" key="3">
    <source>
        <dbReference type="Proteomes" id="UP000012073"/>
    </source>
</evidence>
<feature type="transmembrane region" description="Helical" evidence="1">
    <location>
        <begin position="52"/>
        <end position="77"/>
    </location>
</feature>
<keyword evidence="1" id="KW-0472">Membrane</keyword>
<dbReference type="Proteomes" id="UP000012073">
    <property type="component" value="Unassembled WGS sequence"/>
</dbReference>
<keyword evidence="1" id="KW-0812">Transmembrane</keyword>
<evidence type="ECO:0000313" key="2">
    <source>
        <dbReference type="EMBL" id="CDF35708.1"/>
    </source>
</evidence>
<evidence type="ECO:0000256" key="1">
    <source>
        <dbReference type="SAM" id="Phobius"/>
    </source>
</evidence>
<organism evidence="2 3">
    <name type="scientific">Chondrus crispus</name>
    <name type="common">Carrageen Irish moss</name>
    <name type="synonym">Polymorpha crispa</name>
    <dbReference type="NCBI Taxonomy" id="2769"/>
    <lineage>
        <taxon>Eukaryota</taxon>
        <taxon>Rhodophyta</taxon>
        <taxon>Florideophyceae</taxon>
        <taxon>Rhodymeniophycidae</taxon>
        <taxon>Gigartinales</taxon>
        <taxon>Gigartinaceae</taxon>
        <taxon>Chondrus</taxon>
    </lineage>
</organism>
<feature type="transmembrane region" description="Helical" evidence="1">
    <location>
        <begin position="97"/>
        <end position="121"/>
    </location>
</feature>
<reference evidence="3" key="1">
    <citation type="journal article" date="2013" name="Proc. Natl. Acad. Sci. U.S.A.">
        <title>Genome structure and metabolic features in the red seaweed Chondrus crispus shed light on evolution of the Archaeplastida.</title>
        <authorList>
            <person name="Collen J."/>
            <person name="Porcel B."/>
            <person name="Carre W."/>
            <person name="Ball S.G."/>
            <person name="Chaparro C."/>
            <person name="Tonon T."/>
            <person name="Barbeyron T."/>
            <person name="Michel G."/>
            <person name="Noel B."/>
            <person name="Valentin K."/>
            <person name="Elias M."/>
            <person name="Artiguenave F."/>
            <person name="Arun A."/>
            <person name="Aury J.M."/>
            <person name="Barbosa-Neto J.F."/>
            <person name="Bothwell J.H."/>
            <person name="Bouget F.Y."/>
            <person name="Brillet L."/>
            <person name="Cabello-Hurtado F."/>
            <person name="Capella-Gutierrez S."/>
            <person name="Charrier B."/>
            <person name="Cladiere L."/>
            <person name="Cock J.M."/>
            <person name="Coelho S.M."/>
            <person name="Colleoni C."/>
            <person name="Czjzek M."/>
            <person name="Da Silva C."/>
            <person name="Delage L."/>
            <person name="Denoeud F."/>
            <person name="Deschamps P."/>
            <person name="Dittami S.M."/>
            <person name="Gabaldon T."/>
            <person name="Gachon C.M."/>
            <person name="Groisillier A."/>
            <person name="Herve C."/>
            <person name="Jabbari K."/>
            <person name="Katinka M."/>
            <person name="Kloareg B."/>
            <person name="Kowalczyk N."/>
            <person name="Labadie K."/>
            <person name="Leblanc C."/>
            <person name="Lopez P.J."/>
            <person name="McLachlan D.H."/>
            <person name="Meslet-Cladiere L."/>
            <person name="Moustafa A."/>
            <person name="Nehr Z."/>
            <person name="Nyvall Collen P."/>
            <person name="Panaud O."/>
            <person name="Partensky F."/>
            <person name="Poulain J."/>
            <person name="Rensing S.A."/>
            <person name="Rousvoal S."/>
            <person name="Samson G."/>
            <person name="Symeonidi A."/>
            <person name="Weissenbach J."/>
            <person name="Zambounis A."/>
            <person name="Wincker P."/>
            <person name="Boyen C."/>
        </authorList>
    </citation>
    <scope>NUCLEOTIDE SEQUENCE [LARGE SCALE GENOMIC DNA]</scope>
    <source>
        <strain evidence="3">cv. Stackhouse</strain>
    </source>
</reference>
<keyword evidence="1" id="KW-1133">Transmembrane helix</keyword>
<protein>
    <submittedName>
        <fullName evidence="2">Uncharacterized protein</fullName>
    </submittedName>
</protein>
<feature type="transmembrane region" description="Helical" evidence="1">
    <location>
        <begin position="188"/>
        <end position="209"/>
    </location>
</feature>
<dbReference type="RefSeq" id="XP_005715527.1">
    <property type="nucleotide sequence ID" value="XM_005715470.1"/>
</dbReference>
<keyword evidence="3" id="KW-1185">Reference proteome</keyword>
<feature type="transmembrane region" description="Helical" evidence="1">
    <location>
        <begin position="20"/>
        <end position="40"/>
    </location>
</feature>